<dbReference type="PANTHER" id="PTHR13061">
    <property type="entry name" value="DYNACTIN SUBUNIT P25"/>
    <property type="match status" value="1"/>
</dbReference>
<reference evidence="1 2" key="1">
    <citation type="journal article" date="2014" name="Genome Announc.">
        <title>Draft Genome Sequence of Amycolatopsis lurida NRRL 2430, Producer of the Glycopeptide Family Antibiotic Ristocetin.</title>
        <authorList>
            <person name="Kwun M.J."/>
            <person name="Hong H.J."/>
        </authorList>
    </citation>
    <scope>NUCLEOTIDE SEQUENCE [LARGE SCALE GENOMIC DNA]</scope>
    <source>
        <strain evidence="1 2">NRRL 2430</strain>
    </source>
</reference>
<name>A0A2P2FJP0_AMYLU</name>
<comment type="caution">
    <text evidence="1">The sequence shown here is derived from an EMBL/GenBank/DDBJ whole genome shotgun (WGS) entry which is preliminary data.</text>
</comment>
<dbReference type="EMBL" id="JFBM01000038">
    <property type="protein sequence ID" value="KFU76929.1"/>
    <property type="molecule type" value="Genomic_DNA"/>
</dbReference>
<dbReference type="Proteomes" id="UP000256220">
    <property type="component" value="Unassembled WGS sequence"/>
</dbReference>
<evidence type="ECO:0000313" key="1">
    <source>
        <dbReference type="EMBL" id="KFU76929.1"/>
    </source>
</evidence>
<organism evidence="1 2">
    <name type="scientific">Amycolatopsis lurida NRRL 2430</name>
    <dbReference type="NCBI Taxonomy" id="1460371"/>
    <lineage>
        <taxon>Bacteria</taxon>
        <taxon>Bacillati</taxon>
        <taxon>Actinomycetota</taxon>
        <taxon>Actinomycetes</taxon>
        <taxon>Pseudonocardiales</taxon>
        <taxon>Pseudonocardiaceae</taxon>
        <taxon>Amycolatopsis</taxon>
    </lineage>
</organism>
<sequence>MRIRHRDREPRVHADAYVAPTATLIGDVEVAAHARVLSGAVLDAEGSRVTIGEYGIIGEHAVLRASAVAGPQPVDVGDHVLVGPHATLLGCTVGRCSYLATAVTVLQTARLGEGTTVAVGALVHARTETPAEYFVPPFTVALGSPVRLLAAGDPALPDAIREVGFAETAFGATATWTDRIRRAEHATETRSAEFGAHQDDVVL</sequence>
<dbReference type="GO" id="GO:0016746">
    <property type="term" value="F:acyltransferase activity"/>
    <property type="evidence" value="ECO:0007669"/>
    <property type="project" value="UniProtKB-KW"/>
</dbReference>
<dbReference type="InterPro" id="IPR011004">
    <property type="entry name" value="Trimer_LpxA-like_sf"/>
</dbReference>
<keyword evidence="1" id="KW-0012">Acyltransferase</keyword>
<gene>
    <name evidence="1" type="ORF">BB31_33895</name>
</gene>
<keyword evidence="1" id="KW-0808">Transferase</keyword>
<evidence type="ECO:0000313" key="2">
    <source>
        <dbReference type="Proteomes" id="UP000256220"/>
    </source>
</evidence>
<dbReference type="RefSeq" id="WP_034320194.1">
    <property type="nucleotide sequence ID" value="NZ_JFBM01000038.1"/>
</dbReference>
<accession>A0A2P2FJP0</accession>
<dbReference type="SUPFAM" id="SSF51161">
    <property type="entry name" value="Trimeric LpxA-like enzymes"/>
    <property type="match status" value="1"/>
</dbReference>
<dbReference type="AlphaFoldDB" id="A0A2P2FJP0"/>
<proteinExistence type="predicted"/>
<keyword evidence="2" id="KW-1185">Reference proteome</keyword>
<dbReference type="InterPro" id="IPR050484">
    <property type="entry name" value="Transf_Hexapept/Carb_Anhydrase"/>
</dbReference>
<protein>
    <submittedName>
        <fullName evidence="1">Acyltransferase</fullName>
    </submittedName>
</protein>
<dbReference type="Gene3D" id="2.160.10.10">
    <property type="entry name" value="Hexapeptide repeat proteins"/>
    <property type="match status" value="1"/>
</dbReference>
<dbReference type="PANTHER" id="PTHR13061:SF29">
    <property type="entry name" value="GAMMA CARBONIC ANHYDRASE-LIKE 1, MITOCHONDRIAL-RELATED"/>
    <property type="match status" value="1"/>
</dbReference>